<accession>A0A1S3J210</accession>
<dbReference type="GO" id="GO:0004364">
    <property type="term" value="F:glutathione transferase activity"/>
    <property type="evidence" value="ECO:0007669"/>
    <property type="project" value="TreeGrafter"/>
</dbReference>
<sequence length="275" mass="31576">MASLQLLFVGIAGILAILYSGKASWLSKTLFYLYYGKTGCMPLPDLSNVTLHYFPVRGRGEAIRLLLTEAQISYTEYNFKDVQWSKAKQKGVKNGQYLFGQVPYLESPSSGVGLSQSHAIMHYLGRTTGMDCDCDMMHMCEILAQGTEDLRAKLAEVLHNPDFSLKLREQYLNETLPVWLGYFEKLAPPLSKLNEAFFVNDRLTWVDFLLFDQLDSNMEFGRFEEYPDAMSVHVLKDFPKLRKYYNQMAARPRIAAFLTDTKRFKFALPRRPKDA</sequence>
<evidence type="ECO:0000313" key="4">
    <source>
        <dbReference type="RefSeq" id="XP_013404298.1"/>
    </source>
</evidence>
<dbReference type="InterPro" id="IPR036282">
    <property type="entry name" value="Glutathione-S-Trfase_C_sf"/>
</dbReference>
<dbReference type="GeneID" id="106169389"/>
<dbReference type="Pfam" id="PF14497">
    <property type="entry name" value="GST_C_3"/>
    <property type="match status" value="1"/>
</dbReference>
<dbReference type="CDD" id="cd03039">
    <property type="entry name" value="GST_N_Sigma_like"/>
    <property type="match status" value="1"/>
</dbReference>
<evidence type="ECO:0000259" key="2">
    <source>
        <dbReference type="PROSITE" id="PS50405"/>
    </source>
</evidence>
<evidence type="ECO:0000259" key="1">
    <source>
        <dbReference type="PROSITE" id="PS50404"/>
    </source>
</evidence>
<dbReference type="SFLD" id="SFLDS00019">
    <property type="entry name" value="Glutathione_Transferase_(cytos"/>
    <property type="match status" value="1"/>
</dbReference>
<dbReference type="RefSeq" id="XP_013404298.1">
    <property type="nucleotide sequence ID" value="XM_013548844.1"/>
</dbReference>
<dbReference type="InterPro" id="IPR036249">
    <property type="entry name" value="Thioredoxin-like_sf"/>
</dbReference>
<dbReference type="InParanoid" id="A0A1S3J210"/>
<dbReference type="InterPro" id="IPR004045">
    <property type="entry name" value="Glutathione_S-Trfase_N"/>
</dbReference>
<dbReference type="InterPro" id="IPR004046">
    <property type="entry name" value="GST_C"/>
</dbReference>
<gene>
    <name evidence="4" type="primary">LOC106169389</name>
</gene>
<dbReference type="AlphaFoldDB" id="A0A1S3J210"/>
<dbReference type="Proteomes" id="UP000085678">
    <property type="component" value="Unplaced"/>
</dbReference>
<dbReference type="KEGG" id="lak:106169389"/>
<organism evidence="3 4">
    <name type="scientific">Lingula anatina</name>
    <name type="common">Brachiopod</name>
    <name type="synonym">Lingula unguis</name>
    <dbReference type="NCBI Taxonomy" id="7574"/>
    <lineage>
        <taxon>Eukaryota</taxon>
        <taxon>Metazoa</taxon>
        <taxon>Spiralia</taxon>
        <taxon>Lophotrochozoa</taxon>
        <taxon>Brachiopoda</taxon>
        <taxon>Linguliformea</taxon>
        <taxon>Lingulata</taxon>
        <taxon>Lingulida</taxon>
        <taxon>Linguloidea</taxon>
        <taxon>Lingulidae</taxon>
        <taxon>Lingula</taxon>
    </lineage>
</organism>
<dbReference type="PANTHER" id="PTHR11571">
    <property type="entry name" value="GLUTATHIONE S-TRANSFERASE"/>
    <property type="match status" value="1"/>
</dbReference>
<dbReference type="Gene3D" id="3.40.30.10">
    <property type="entry name" value="Glutaredoxin"/>
    <property type="match status" value="1"/>
</dbReference>
<dbReference type="InterPro" id="IPR050213">
    <property type="entry name" value="GST_superfamily"/>
</dbReference>
<dbReference type="PROSITE" id="PS50404">
    <property type="entry name" value="GST_NTER"/>
    <property type="match status" value="1"/>
</dbReference>
<evidence type="ECO:0000313" key="3">
    <source>
        <dbReference type="Proteomes" id="UP000085678"/>
    </source>
</evidence>
<feature type="domain" description="GST C-terminal" evidence="2">
    <location>
        <begin position="133"/>
        <end position="268"/>
    </location>
</feature>
<dbReference type="Gene3D" id="1.20.1050.10">
    <property type="match status" value="1"/>
</dbReference>
<dbReference type="InterPro" id="IPR040079">
    <property type="entry name" value="Glutathione_S-Trfase"/>
</dbReference>
<name>A0A1S3J210_LINAN</name>
<dbReference type="OrthoDB" id="4951845at2759"/>
<dbReference type="GO" id="GO:0005829">
    <property type="term" value="C:cytosol"/>
    <property type="evidence" value="ECO:0007669"/>
    <property type="project" value="TreeGrafter"/>
</dbReference>
<dbReference type="PROSITE" id="PS50405">
    <property type="entry name" value="GST_CTER"/>
    <property type="match status" value="1"/>
</dbReference>
<dbReference type="InterPro" id="IPR010987">
    <property type="entry name" value="Glutathione-S-Trfase_C-like"/>
</dbReference>
<dbReference type="GO" id="GO:0006749">
    <property type="term" value="P:glutathione metabolic process"/>
    <property type="evidence" value="ECO:0007669"/>
    <property type="project" value="TreeGrafter"/>
</dbReference>
<dbReference type="OMA" id="EVVPNYY"/>
<dbReference type="SUPFAM" id="SSF47616">
    <property type="entry name" value="GST C-terminal domain-like"/>
    <property type="match status" value="1"/>
</dbReference>
<reference evidence="4" key="1">
    <citation type="submission" date="2025-08" db="UniProtKB">
        <authorList>
            <consortium name="RefSeq"/>
        </authorList>
    </citation>
    <scope>IDENTIFICATION</scope>
    <source>
        <tissue evidence="4">Gonads</tissue>
    </source>
</reference>
<protein>
    <submittedName>
        <fullName evidence="4">Glutathione S-transferase</fullName>
    </submittedName>
</protein>
<keyword evidence="3" id="KW-1185">Reference proteome</keyword>
<feature type="domain" description="GST N-terminal" evidence="1">
    <location>
        <begin position="47"/>
        <end position="132"/>
    </location>
</feature>
<dbReference type="CDD" id="cd03192">
    <property type="entry name" value="GST_C_Sigma_like"/>
    <property type="match status" value="1"/>
</dbReference>
<dbReference type="Pfam" id="PF02798">
    <property type="entry name" value="GST_N"/>
    <property type="match status" value="1"/>
</dbReference>
<proteinExistence type="predicted"/>
<dbReference type="PANTHER" id="PTHR11571:SF141">
    <property type="entry name" value="GLUTATHIONE S-TRANSFERASE"/>
    <property type="match status" value="1"/>
</dbReference>
<dbReference type="SUPFAM" id="SSF52833">
    <property type="entry name" value="Thioredoxin-like"/>
    <property type="match status" value="1"/>
</dbReference>